<accession>A0A6A9UVM0</accession>
<keyword evidence="4" id="KW-1185">Reference proteome</keyword>
<dbReference type="InterPro" id="IPR002372">
    <property type="entry name" value="PQQ_rpt_dom"/>
</dbReference>
<name>A0A6A9UVM0_9ACTN</name>
<reference evidence="3 4" key="1">
    <citation type="submission" date="2019-12" db="EMBL/GenBank/DDBJ databases">
        <title>Auraticoccus cholistani sp. nov., an actinomycete isolated from soil of Cholistan desert.</title>
        <authorList>
            <person name="Cheema M.T."/>
        </authorList>
    </citation>
    <scope>NUCLEOTIDE SEQUENCE [LARGE SCALE GENOMIC DNA]</scope>
    <source>
        <strain evidence="3 4">F435</strain>
    </source>
</reference>
<evidence type="ECO:0000313" key="3">
    <source>
        <dbReference type="EMBL" id="MVA76751.1"/>
    </source>
</evidence>
<dbReference type="AlphaFoldDB" id="A0A6A9UVM0"/>
<comment type="caution">
    <text evidence="3">The sequence shown here is derived from an EMBL/GenBank/DDBJ whole genome shotgun (WGS) entry which is preliminary data.</text>
</comment>
<dbReference type="RefSeq" id="WP_156610402.1">
    <property type="nucleotide sequence ID" value="NZ_WPCU01000007.1"/>
</dbReference>
<feature type="domain" description="Pyrrolo-quinoline quinone repeat" evidence="2">
    <location>
        <begin position="335"/>
        <end position="401"/>
    </location>
</feature>
<proteinExistence type="predicted"/>
<organism evidence="3 4">
    <name type="scientific">Auraticoccus cholistanensis</name>
    <dbReference type="NCBI Taxonomy" id="2656650"/>
    <lineage>
        <taxon>Bacteria</taxon>
        <taxon>Bacillati</taxon>
        <taxon>Actinomycetota</taxon>
        <taxon>Actinomycetes</taxon>
        <taxon>Propionibacteriales</taxon>
        <taxon>Propionibacteriaceae</taxon>
        <taxon>Auraticoccus</taxon>
    </lineage>
</organism>
<keyword evidence="1" id="KW-0812">Transmembrane</keyword>
<dbReference type="SUPFAM" id="SSF50998">
    <property type="entry name" value="Quinoprotein alcohol dehydrogenase-like"/>
    <property type="match status" value="1"/>
</dbReference>
<dbReference type="InterPro" id="IPR011047">
    <property type="entry name" value="Quinoprotein_ADH-like_sf"/>
</dbReference>
<feature type="domain" description="Pyrrolo-quinoline quinone repeat" evidence="2">
    <location>
        <begin position="414"/>
        <end position="550"/>
    </location>
</feature>
<gene>
    <name evidence="3" type="ORF">GC722_12060</name>
</gene>
<dbReference type="SMART" id="SM00564">
    <property type="entry name" value="PQQ"/>
    <property type="match status" value="4"/>
</dbReference>
<dbReference type="Gene3D" id="2.130.10.10">
    <property type="entry name" value="YVTN repeat-like/Quinoprotein amine dehydrogenase"/>
    <property type="match status" value="1"/>
</dbReference>
<sequence length="586" mass="60620">MTTPGRSWGPAGPARPRALPLAGAVGVLVGLALLSALAMVRPDPGAGSAAARLLAPDGHLSTMTAELPGGPALLTVETARQPGAAAFQGGPEHFLDVVGHDPEALERLWVRETQQRRSRDGSAARHTLSSLDDAGLHTVVAGDGRQARTFEPPALALPADVAAGREWSSEGTVLDADDERRPLGDYRWQARADTSPAGPGCLDVATTLQVGQQVTRDVRTWCPGRGVVAQQLPGEAWTEAAGPPAGLLAPPGAEQPAGREWDPAGWSVQPRPLRRAGLALPVVAVLPPAPTGSGMVLAPTSGGDLLAARRGPEWLLEEWSAHPGGTVTAFGRFGEVTVAATTLRRLVGYDDTGLRRWQLELEDVVARTPVRLDATGVVVAEQSGGLTALDVTTGAVRWRAAGGADVRVAPQLCGDLVLTLDATPRLVARDAATGEQRWESRLAEHADVLACDATTVVVTDSEFDWHGFAVADGAPRWTVRGPAAVHHAVVAQETVVLSSSTGVQARSTADGALRWQHPVAASALVAGGGHVALVGDGRVDVRALDGTVVASLLETPTSAADALLVSPAGEGLWLMGDEGVPTWVGP</sequence>
<keyword evidence="1" id="KW-1133">Transmembrane helix</keyword>
<evidence type="ECO:0000256" key="1">
    <source>
        <dbReference type="SAM" id="Phobius"/>
    </source>
</evidence>
<evidence type="ECO:0000313" key="4">
    <source>
        <dbReference type="Proteomes" id="UP000435304"/>
    </source>
</evidence>
<dbReference type="Proteomes" id="UP000435304">
    <property type="component" value="Unassembled WGS sequence"/>
</dbReference>
<protein>
    <submittedName>
        <fullName evidence="3">PQQ-binding-like beta-propeller repeat protein</fullName>
    </submittedName>
</protein>
<dbReference type="InterPro" id="IPR015943">
    <property type="entry name" value="WD40/YVTN_repeat-like_dom_sf"/>
</dbReference>
<keyword evidence="1" id="KW-0472">Membrane</keyword>
<dbReference type="EMBL" id="WPCU01000007">
    <property type="protein sequence ID" value="MVA76751.1"/>
    <property type="molecule type" value="Genomic_DNA"/>
</dbReference>
<dbReference type="Pfam" id="PF13360">
    <property type="entry name" value="PQQ_2"/>
    <property type="match status" value="2"/>
</dbReference>
<feature type="transmembrane region" description="Helical" evidence="1">
    <location>
        <begin position="21"/>
        <end position="40"/>
    </location>
</feature>
<evidence type="ECO:0000259" key="2">
    <source>
        <dbReference type="Pfam" id="PF13360"/>
    </source>
</evidence>
<dbReference type="InterPro" id="IPR018391">
    <property type="entry name" value="PQQ_b-propeller_rpt"/>
</dbReference>